<dbReference type="InterPro" id="IPR036188">
    <property type="entry name" value="FAD/NAD-bd_sf"/>
</dbReference>
<dbReference type="AlphaFoldDB" id="A0A2K1L2B8"/>
<feature type="compositionally biased region" description="Polar residues" evidence="1">
    <location>
        <begin position="97"/>
        <end position="114"/>
    </location>
</feature>
<sequence>MEATMVISHGSAVQLSLAFKGCSTGNNNSSPTNYSSTRLCNISVRALQNKPILRNATVGLSSTNSPGGLFMTVDYKSLRGCPMRRQRTGIEVRASVATEQLTGSEDGDSGNTERGGTETGVVIVGAGLAGLAAARQCAQDGIPFLLVEGSDGVGGRVRTDSYQGFLLDRGFQIFITAYPEAQKVLDYEALNLQTFYAGALVWFNGAFHRVADPIRHFTDGLGSLFNPIGSAIDKVIVGIVRIRAAVKPVDEILSSEETTILSRLKSEGFSEAMVDRFFRPFFGGIFFDRELQTTSRLFEFVFKCLALGSNTLPAAGIGAIPQQMADKLPQGSVLLNSRVAKLEKDDKGVTSGVVLENGRGISAKYGVVVATEGPEAARLLGEKLPTTPSVEKPPRSTTCLYFSADSSPVNEPILLLNGTKNGIINNMFFPTTVAPSYAPAGKTLVSVSLLGLHENTSDSELEGTVRAELRSWFGPQLVDSWQHLRTYRISLAQPYQAPPTMLLKNPRVEQGLYVCGDHRYSSTFDAALVSGRRAVEELLADCKMTSSK</sequence>
<dbReference type="EMBL" id="ABEU02000002">
    <property type="protein sequence ID" value="PNR60172.1"/>
    <property type="molecule type" value="Genomic_DNA"/>
</dbReference>
<dbReference type="Proteomes" id="UP000006727">
    <property type="component" value="Chromosome 2"/>
</dbReference>
<dbReference type="PANTHER" id="PTHR42841">
    <property type="entry name" value="AMINE OXIDASE"/>
    <property type="match status" value="1"/>
</dbReference>
<dbReference type="GeneID" id="112274656"/>
<organism evidence="3">
    <name type="scientific">Physcomitrium patens</name>
    <name type="common">Spreading-leaved earth moss</name>
    <name type="synonym">Physcomitrella patens</name>
    <dbReference type="NCBI Taxonomy" id="3218"/>
    <lineage>
        <taxon>Eukaryota</taxon>
        <taxon>Viridiplantae</taxon>
        <taxon>Streptophyta</taxon>
        <taxon>Embryophyta</taxon>
        <taxon>Bryophyta</taxon>
        <taxon>Bryophytina</taxon>
        <taxon>Bryopsida</taxon>
        <taxon>Funariidae</taxon>
        <taxon>Funariales</taxon>
        <taxon>Funariaceae</taxon>
        <taxon>Physcomitrium</taxon>
    </lineage>
</organism>
<dbReference type="EnsemblPlants" id="Pp3c2_19910V3.3">
    <property type="protein sequence ID" value="PAC:32937618.CDS.1"/>
    <property type="gene ID" value="Pp3c2_19910"/>
</dbReference>
<reference evidence="4" key="3">
    <citation type="submission" date="2020-12" db="UniProtKB">
        <authorList>
            <consortium name="EnsemblPlants"/>
        </authorList>
    </citation>
    <scope>IDENTIFICATION</scope>
</reference>
<dbReference type="RefSeq" id="XP_024360085.1">
    <property type="nucleotide sequence ID" value="XM_024504317.2"/>
</dbReference>
<reference evidence="3 5" key="2">
    <citation type="journal article" date="2018" name="Plant J.">
        <title>The Physcomitrella patens chromosome-scale assembly reveals moss genome structure and evolution.</title>
        <authorList>
            <person name="Lang D."/>
            <person name="Ullrich K.K."/>
            <person name="Murat F."/>
            <person name="Fuchs J."/>
            <person name="Jenkins J."/>
            <person name="Haas F.B."/>
            <person name="Piednoel M."/>
            <person name="Gundlach H."/>
            <person name="Van Bel M."/>
            <person name="Meyberg R."/>
            <person name="Vives C."/>
            <person name="Morata J."/>
            <person name="Symeonidi A."/>
            <person name="Hiss M."/>
            <person name="Muchero W."/>
            <person name="Kamisugi Y."/>
            <person name="Saleh O."/>
            <person name="Blanc G."/>
            <person name="Decker E.L."/>
            <person name="van Gessel N."/>
            <person name="Grimwood J."/>
            <person name="Hayes R.D."/>
            <person name="Graham S.W."/>
            <person name="Gunter L.E."/>
            <person name="McDaniel S.F."/>
            <person name="Hoernstein S.N.W."/>
            <person name="Larsson A."/>
            <person name="Li F.W."/>
            <person name="Perroud P.F."/>
            <person name="Phillips J."/>
            <person name="Ranjan P."/>
            <person name="Rokshar D.S."/>
            <person name="Rothfels C.J."/>
            <person name="Schneider L."/>
            <person name="Shu S."/>
            <person name="Stevenson D.W."/>
            <person name="Thummler F."/>
            <person name="Tillich M."/>
            <person name="Villarreal Aguilar J.C."/>
            <person name="Widiez T."/>
            <person name="Wong G.K."/>
            <person name="Wymore A."/>
            <person name="Zhang Y."/>
            <person name="Zimmer A.D."/>
            <person name="Quatrano R.S."/>
            <person name="Mayer K.F.X."/>
            <person name="Goodstein D."/>
            <person name="Casacuberta J.M."/>
            <person name="Vandepoele K."/>
            <person name="Reski R."/>
            <person name="Cuming A.C."/>
            <person name="Tuskan G.A."/>
            <person name="Maumus F."/>
            <person name="Salse J."/>
            <person name="Schmutz J."/>
            <person name="Rensing S.A."/>
        </authorList>
    </citation>
    <scope>NUCLEOTIDE SEQUENCE [LARGE SCALE GENOMIC DNA]</scope>
    <source>
        <strain evidence="4 5">cv. Gransden 2004</strain>
    </source>
</reference>
<dbReference type="Gene3D" id="3.90.660.20">
    <property type="entry name" value="Protoporphyrinogen oxidase, mitochondrial, domain 2"/>
    <property type="match status" value="1"/>
</dbReference>
<evidence type="ECO:0000313" key="5">
    <source>
        <dbReference type="Proteomes" id="UP000006727"/>
    </source>
</evidence>
<dbReference type="Pfam" id="PF01593">
    <property type="entry name" value="Amino_oxidase"/>
    <property type="match status" value="1"/>
</dbReference>
<dbReference type="EnsemblPlants" id="Pp3c2_19910V3.1">
    <property type="protein sequence ID" value="PAC:32937616.CDS.1"/>
    <property type="gene ID" value="Pp3c2_19910"/>
</dbReference>
<feature type="region of interest" description="Disordered" evidence="1">
    <location>
        <begin position="95"/>
        <end position="116"/>
    </location>
</feature>
<accession>A0A2K1L2B8</accession>
<dbReference type="PaxDb" id="3218-PP1S336_44V6.1"/>
<dbReference type="SUPFAM" id="SSF51905">
    <property type="entry name" value="FAD/NAD(P)-binding domain"/>
    <property type="match status" value="1"/>
</dbReference>
<feature type="domain" description="Amine oxidase" evidence="2">
    <location>
        <begin position="128"/>
        <end position="539"/>
    </location>
</feature>
<proteinExistence type="predicted"/>
<dbReference type="Gene3D" id="1.10.3110.10">
    <property type="entry name" value="protoporphyrinogen ix oxidase, domain 3"/>
    <property type="match status" value="1"/>
</dbReference>
<evidence type="ECO:0000313" key="4">
    <source>
        <dbReference type="EnsemblPlants" id="PAC:32937616.CDS.1"/>
    </source>
</evidence>
<reference evidence="3 5" key="1">
    <citation type="journal article" date="2008" name="Science">
        <title>The Physcomitrella genome reveals evolutionary insights into the conquest of land by plants.</title>
        <authorList>
            <person name="Rensing S."/>
            <person name="Lang D."/>
            <person name="Zimmer A."/>
            <person name="Terry A."/>
            <person name="Salamov A."/>
            <person name="Shapiro H."/>
            <person name="Nishiyama T."/>
            <person name="Perroud P.-F."/>
            <person name="Lindquist E."/>
            <person name="Kamisugi Y."/>
            <person name="Tanahashi T."/>
            <person name="Sakakibara K."/>
            <person name="Fujita T."/>
            <person name="Oishi K."/>
            <person name="Shin-I T."/>
            <person name="Kuroki Y."/>
            <person name="Toyoda A."/>
            <person name="Suzuki Y."/>
            <person name="Hashimoto A."/>
            <person name="Yamaguchi K."/>
            <person name="Sugano A."/>
            <person name="Kohara Y."/>
            <person name="Fujiyama A."/>
            <person name="Anterola A."/>
            <person name="Aoki S."/>
            <person name="Ashton N."/>
            <person name="Barbazuk W.B."/>
            <person name="Barker E."/>
            <person name="Bennetzen J."/>
            <person name="Bezanilla M."/>
            <person name="Blankenship R."/>
            <person name="Cho S.H."/>
            <person name="Dutcher S."/>
            <person name="Estelle M."/>
            <person name="Fawcett J.A."/>
            <person name="Gundlach H."/>
            <person name="Hanada K."/>
            <person name="Heyl A."/>
            <person name="Hicks K.A."/>
            <person name="Hugh J."/>
            <person name="Lohr M."/>
            <person name="Mayer K."/>
            <person name="Melkozernov A."/>
            <person name="Murata T."/>
            <person name="Nelson D."/>
            <person name="Pils B."/>
            <person name="Prigge M."/>
            <person name="Reiss B."/>
            <person name="Renner T."/>
            <person name="Rombauts S."/>
            <person name="Rushton P."/>
            <person name="Sanderfoot A."/>
            <person name="Schween G."/>
            <person name="Shiu S.-H."/>
            <person name="Stueber K."/>
            <person name="Theodoulou F.L."/>
            <person name="Tu H."/>
            <person name="Van de Peer Y."/>
            <person name="Verrier P.J."/>
            <person name="Waters E."/>
            <person name="Wood A."/>
            <person name="Yang L."/>
            <person name="Cove D."/>
            <person name="Cuming A."/>
            <person name="Hasebe M."/>
            <person name="Lucas S."/>
            <person name="Mishler D.B."/>
            <person name="Reski R."/>
            <person name="Grigoriev I."/>
            <person name="Quatrano R.S."/>
            <person name="Boore J.L."/>
        </authorList>
    </citation>
    <scope>NUCLEOTIDE SEQUENCE [LARGE SCALE GENOMIC DNA]</scope>
    <source>
        <strain evidence="4 5">cv. Gransden 2004</strain>
    </source>
</reference>
<dbReference type="Gramene" id="Pp3c2_19910V3.1">
    <property type="protein sequence ID" value="PAC:32937616.CDS.1"/>
    <property type="gene ID" value="Pp3c2_19910"/>
</dbReference>
<dbReference type="EnsemblPlants" id="Pp3c2_19910V3.2">
    <property type="protein sequence ID" value="PAC:32937617.CDS.1"/>
    <property type="gene ID" value="Pp3c2_19910"/>
</dbReference>
<protein>
    <recommendedName>
        <fullName evidence="2">Amine oxidase domain-containing protein</fullName>
    </recommendedName>
</protein>
<dbReference type="STRING" id="3218.A0A2K1L2B8"/>
<dbReference type="InterPro" id="IPR002937">
    <property type="entry name" value="Amino_oxidase"/>
</dbReference>
<keyword evidence="5" id="KW-1185">Reference proteome</keyword>
<dbReference type="Gramene" id="Pp3c2_19910V3.2">
    <property type="protein sequence ID" value="PAC:32937617.CDS.1"/>
    <property type="gene ID" value="Pp3c2_19910"/>
</dbReference>
<gene>
    <name evidence="4" type="primary">LOC112274656</name>
    <name evidence="3" type="ORF">PHYPA_002965</name>
</gene>
<evidence type="ECO:0000256" key="1">
    <source>
        <dbReference type="SAM" id="MobiDB-lite"/>
    </source>
</evidence>
<evidence type="ECO:0000259" key="2">
    <source>
        <dbReference type="Pfam" id="PF01593"/>
    </source>
</evidence>
<dbReference type="OrthoDB" id="5046242at2759"/>
<dbReference type="GO" id="GO:0016491">
    <property type="term" value="F:oxidoreductase activity"/>
    <property type="evidence" value="ECO:0007669"/>
    <property type="project" value="InterPro"/>
</dbReference>
<name>A0A2K1L2B8_PHYPA</name>
<dbReference type="Gramene" id="Pp3c2_19910V3.3">
    <property type="protein sequence ID" value="PAC:32937618.CDS.1"/>
    <property type="gene ID" value="Pp3c2_19910"/>
</dbReference>
<dbReference type="Gene3D" id="3.50.50.60">
    <property type="entry name" value="FAD/NAD(P)-binding domain"/>
    <property type="match status" value="1"/>
</dbReference>
<evidence type="ECO:0000313" key="3">
    <source>
        <dbReference type="EMBL" id="PNR60172.1"/>
    </source>
</evidence>